<comment type="caution">
    <text evidence="5">The sequence shown here is derived from an EMBL/GenBank/DDBJ whole genome shotgun (WGS) entry which is preliminary data.</text>
</comment>
<dbReference type="PANTHER" id="PTHR43176:SF3">
    <property type="entry name" value="3-HYDROXYISOBUTYRYL-COA HYDROLASE, MITOCHONDRIAL"/>
    <property type="match status" value="1"/>
</dbReference>
<dbReference type="PANTHER" id="PTHR43176">
    <property type="entry name" value="3-HYDROXYISOBUTYRYL-COA HYDROLASE-RELATED"/>
    <property type="match status" value="1"/>
</dbReference>
<gene>
    <name evidence="5" type="ORF">ACFOW6_06475</name>
</gene>
<evidence type="ECO:0000313" key="6">
    <source>
        <dbReference type="Proteomes" id="UP001595799"/>
    </source>
</evidence>
<keyword evidence="6" id="KW-1185">Reference proteome</keyword>
<evidence type="ECO:0000256" key="3">
    <source>
        <dbReference type="ARBA" id="ARBA00022801"/>
    </source>
</evidence>
<dbReference type="InterPro" id="IPR045004">
    <property type="entry name" value="ECH_dom"/>
</dbReference>
<reference evidence="6" key="1">
    <citation type="journal article" date="2019" name="Int. J. Syst. Evol. Microbiol.">
        <title>The Global Catalogue of Microorganisms (GCM) 10K type strain sequencing project: providing services to taxonomists for standard genome sequencing and annotation.</title>
        <authorList>
            <consortium name="The Broad Institute Genomics Platform"/>
            <consortium name="The Broad Institute Genome Sequencing Center for Infectious Disease"/>
            <person name="Wu L."/>
            <person name="Ma J."/>
        </authorList>
    </citation>
    <scope>NUCLEOTIDE SEQUENCE [LARGE SCALE GENOMIC DNA]</scope>
    <source>
        <strain evidence="6">CECT 8472</strain>
    </source>
</reference>
<dbReference type="SUPFAM" id="SSF52096">
    <property type="entry name" value="ClpP/crotonase"/>
    <property type="match status" value="1"/>
</dbReference>
<proteinExistence type="predicted"/>
<dbReference type="Proteomes" id="UP001595799">
    <property type="component" value="Unassembled WGS sequence"/>
</dbReference>
<dbReference type="EC" id="3.1.2.4" evidence="2"/>
<dbReference type="InterPro" id="IPR029045">
    <property type="entry name" value="ClpP/crotonase-like_dom_sf"/>
</dbReference>
<sequence length="357" mass="39633">MTGDPDIRFERLGKVACVTLDRPKALNALTLGMIRAFQPVLEDWGKDPDVQAVVIRGSGPKAFCAGGDVRAVCEAGLEGGELTRIFFREEYILNRTIKRFPKPFIALPDGITMGGGMGLSVHGRYRVATEKTVMAMPETAIGFFPDVGGSYFLSRLPAPFGAYVALTGARLKAADALYLGLATHYMPSERLESVLEEFARLDVSEEEPWHWDAKIAEILDTHSETPGAASLEAEHARIKRHFAHESIEGILDSLAAEDSDWAREVRESLEQRSPTSLKITMEQIRRAADLDFDACMRMEYRMSQGCMAGHDFYEGIRAVLIDKDHAPDWRPSTVREVSPEIVQAHFESLGSLELVFD</sequence>
<dbReference type="NCBIfam" id="NF004127">
    <property type="entry name" value="PRK05617.1"/>
    <property type="match status" value="1"/>
</dbReference>
<dbReference type="Pfam" id="PF16113">
    <property type="entry name" value="ECH_2"/>
    <property type="match status" value="1"/>
</dbReference>
<dbReference type="CDD" id="cd06558">
    <property type="entry name" value="crotonase-like"/>
    <property type="match status" value="1"/>
</dbReference>
<organism evidence="5 6">
    <name type="scientific">Fodinicurvata halophila</name>
    <dbReference type="NCBI Taxonomy" id="1419723"/>
    <lineage>
        <taxon>Bacteria</taxon>
        <taxon>Pseudomonadati</taxon>
        <taxon>Pseudomonadota</taxon>
        <taxon>Alphaproteobacteria</taxon>
        <taxon>Rhodospirillales</taxon>
        <taxon>Rhodovibrionaceae</taxon>
        <taxon>Fodinicurvata</taxon>
    </lineage>
</organism>
<dbReference type="EMBL" id="JBHSCW010000003">
    <property type="protein sequence ID" value="MFC4351188.1"/>
    <property type="molecule type" value="Genomic_DNA"/>
</dbReference>
<accession>A0ABV8UIT5</accession>
<feature type="domain" description="Enoyl-CoA hydratase/isomerase" evidence="4">
    <location>
        <begin position="16"/>
        <end position="346"/>
    </location>
</feature>
<comment type="catalytic activity">
    <reaction evidence="1">
        <text>3-hydroxy-2-methylpropanoyl-CoA + H2O = 3-hydroxy-2-methylpropanoate + CoA + H(+)</text>
        <dbReference type="Rhea" id="RHEA:20888"/>
        <dbReference type="ChEBI" id="CHEBI:11805"/>
        <dbReference type="ChEBI" id="CHEBI:15377"/>
        <dbReference type="ChEBI" id="CHEBI:15378"/>
        <dbReference type="ChEBI" id="CHEBI:57287"/>
        <dbReference type="ChEBI" id="CHEBI:57340"/>
        <dbReference type="EC" id="3.1.2.4"/>
    </reaction>
</comment>
<dbReference type="RefSeq" id="WP_382421527.1">
    <property type="nucleotide sequence ID" value="NZ_JBHSCW010000003.1"/>
</dbReference>
<dbReference type="Gene3D" id="3.90.226.10">
    <property type="entry name" value="2-enoyl-CoA Hydratase, Chain A, domain 1"/>
    <property type="match status" value="1"/>
</dbReference>
<name>A0ABV8UIT5_9PROT</name>
<protein>
    <recommendedName>
        <fullName evidence="2">3-hydroxyisobutyryl-CoA hydrolase</fullName>
        <ecNumber evidence="2">3.1.2.4</ecNumber>
    </recommendedName>
</protein>
<evidence type="ECO:0000256" key="2">
    <source>
        <dbReference type="ARBA" id="ARBA00011915"/>
    </source>
</evidence>
<evidence type="ECO:0000313" key="5">
    <source>
        <dbReference type="EMBL" id="MFC4351188.1"/>
    </source>
</evidence>
<evidence type="ECO:0000256" key="1">
    <source>
        <dbReference type="ARBA" id="ARBA00001709"/>
    </source>
</evidence>
<dbReference type="GO" id="GO:0016787">
    <property type="term" value="F:hydrolase activity"/>
    <property type="evidence" value="ECO:0007669"/>
    <property type="project" value="UniProtKB-KW"/>
</dbReference>
<keyword evidence="3 5" id="KW-0378">Hydrolase</keyword>
<dbReference type="InterPro" id="IPR032259">
    <property type="entry name" value="HIBYL-CoA-H"/>
</dbReference>
<evidence type="ECO:0000259" key="4">
    <source>
        <dbReference type="Pfam" id="PF16113"/>
    </source>
</evidence>